<feature type="compositionally biased region" description="Polar residues" evidence="3">
    <location>
        <begin position="750"/>
        <end position="766"/>
    </location>
</feature>
<sequence>MTRPHIVRADTIDLQSADTPSAAEHHKPLLQGGLAPHQRAEVHHVMEERTSEEHALADAWRMADDLTEEPGMIDEAQHQHNLAGEPHINGVRHGEEEEGGGLEGDADDDMLDRVSSSPSIDDGGYPLPRSSPVPRARVMIWPERKSSLSPSPRKRPTPTSPSPSDLTKSGSSSPASSPYQHTPQHLPLHARTTGHPSSALSNEISPDFSWHEDSGEVTPSERREEDASFVSEHHQQSGRYGRTADSERLPRIHLDLYTDEGFYDNEDDEDEHADNSESSAPSFTRLDDPPCTNSHFIHDRDLGMILLETPRGNAFSNNSSDHLALDLQPSPSLNSMASWDLQSVLLPVDDPLLDRASSPNGSSSSWESIPISEEHPAGDKEAGNDADDADDTDALFLDLDERFIDSGWGGECLRETENIDFEFVYAFHTFVATVEGQANATKGDTMVLLDDSNSYWWLVRVVKDGSIGYLPAEHIETPTERLARLNKHRNIDLSATMLGDQSEKTRNPLKKLRRRNMKTVQFAAPTYVEASDYEYDDDEEEEEGAGETLADGAAVDKAEQNGERDADVAAGEQNAAQEEAPRASTPTRGSFDREQAATLSSPQDEPQVSPKLVDKTEAAPLKSRKTRNTDSFLKDDSMETRKITLTPGILRDEQGKGLSAASSRNDSMESLVKSISPSDSLGKKDSKKEKDKKKEGKFRGFFKSKKKDKKAGLEVEAAEENHSAEYSGESGLTSPVETPAQDLIAAATSPVDTRSQADVTSRSLSPVTAPAAEEADQPPPAEANVAELEGSGAATGLATVGLAPLNTALATQDKTKESALSPITNILKRDDSKSAKPAKAKRSKERVMLDDFDSPEHDDGPDYFDGPEARHVEDDEDEEDRLSEDPIEITSSSLHGTESVHVPTPGTYEERELDEDDEDEDEGEVVDEPESMTSSPSLIEHPAEPLETPSEPTTQDDSDSTPRGPRSPNPTAAAATTTPSIHNLSTTDNSTTPWSRSPVTDRGASPATSISQQSWSDTSLRSWLEDGSEVKDMLVLIHDKSGVVPVGDDHPLMAGLFTEQKKGVQDMMTQLDGLLGSYLQRKGIDFG</sequence>
<feature type="compositionally biased region" description="Acidic residues" evidence="3">
    <location>
        <begin position="96"/>
        <end position="110"/>
    </location>
</feature>
<feature type="region of interest" description="Disordered" evidence="3">
    <location>
        <begin position="355"/>
        <end position="391"/>
    </location>
</feature>
<name>A0A6A6Q3W9_9PEZI</name>
<feature type="compositionally biased region" description="Low complexity" evidence="3">
    <location>
        <begin position="357"/>
        <end position="371"/>
    </location>
</feature>
<feature type="compositionally biased region" description="Basic and acidic residues" evidence="3">
    <location>
        <begin position="632"/>
        <end position="642"/>
    </location>
</feature>
<feature type="compositionally biased region" description="Acidic residues" evidence="3">
    <location>
        <begin position="911"/>
        <end position="930"/>
    </location>
</feature>
<dbReference type="SMART" id="SM00326">
    <property type="entry name" value="SH3"/>
    <property type="match status" value="1"/>
</dbReference>
<dbReference type="GO" id="GO:0030950">
    <property type="term" value="P:establishment or maintenance of actin cytoskeleton polarity"/>
    <property type="evidence" value="ECO:0007669"/>
    <property type="project" value="TreeGrafter"/>
</dbReference>
<dbReference type="Proteomes" id="UP000799767">
    <property type="component" value="Unassembled WGS sequence"/>
</dbReference>
<feature type="region of interest" description="Disordered" evidence="3">
    <location>
        <begin position="810"/>
        <end position="1017"/>
    </location>
</feature>
<evidence type="ECO:0000256" key="1">
    <source>
        <dbReference type="ARBA" id="ARBA00022443"/>
    </source>
</evidence>
<feature type="compositionally biased region" description="Polar residues" evidence="3">
    <location>
        <begin position="979"/>
        <end position="998"/>
    </location>
</feature>
<dbReference type="PANTHER" id="PTHR47775:SF1">
    <property type="entry name" value="BUD SITE SELECTION PROTEIN 14"/>
    <property type="match status" value="1"/>
</dbReference>
<feature type="compositionally biased region" description="Basic and acidic residues" evidence="3">
    <location>
        <begin position="681"/>
        <end position="698"/>
    </location>
</feature>
<feature type="compositionally biased region" description="Acidic residues" evidence="3">
    <location>
        <begin position="874"/>
        <end position="887"/>
    </location>
</feature>
<dbReference type="PANTHER" id="PTHR47775">
    <property type="entry name" value="BUD SITE SELECTION PROTEIN 14"/>
    <property type="match status" value="1"/>
</dbReference>
<feature type="compositionally biased region" description="Low complexity" evidence="3">
    <location>
        <begin position="569"/>
        <end position="578"/>
    </location>
</feature>
<feature type="compositionally biased region" description="Acidic residues" evidence="3">
    <location>
        <begin position="257"/>
        <end position="272"/>
    </location>
</feature>
<evidence type="ECO:0000313" key="5">
    <source>
        <dbReference type="EMBL" id="KAF2486353.1"/>
    </source>
</evidence>
<feature type="compositionally biased region" description="Basic residues" evidence="3">
    <location>
        <begin position="700"/>
        <end position="709"/>
    </location>
</feature>
<dbReference type="GO" id="GO:0015630">
    <property type="term" value="C:microtubule cytoskeleton"/>
    <property type="evidence" value="ECO:0007669"/>
    <property type="project" value="TreeGrafter"/>
</dbReference>
<feature type="compositionally biased region" description="Basic and acidic residues" evidence="3">
    <location>
        <begin position="845"/>
        <end position="860"/>
    </location>
</feature>
<evidence type="ECO:0000256" key="2">
    <source>
        <dbReference type="PROSITE-ProRule" id="PRU00192"/>
    </source>
</evidence>
<feature type="compositionally biased region" description="Basic and acidic residues" evidence="3">
    <location>
        <begin position="372"/>
        <end position="383"/>
    </location>
</feature>
<organism evidence="5 6">
    <name type="scientific">Neohortaea acidophila</name>
    <dbReference type="NCBI Taxonomy" id="245834"/>
    <lineage>
        <taxon>Eukaryota</taxon>
        <taxon>Fungi</taxon>
        <taxon>Dikarya</taxon>
        <taxon>Ascomycota</taxon>
        <taxon>Pezizomycotina</taxon>
        <taxon>Dothideomycetes</taxon>
        <taxon>Dothideomycetidae</taxon>
        <taxon>Mycosphaerellales</taxon>
        <taxon>Teratosphaeriaceae</taxon>
        <taxon>Neohortaea</taxon>
    </lineage>
</organism>
<dbReference type="SUPFAM" id="SSF50044">
    <property type="entry name" value="SH3-domain"/>
    <property type="match status" value="1"/>
</dbReference>
<proteinExistence type="predicted"/>
<reference evidence="5" key="1">
    <citation type="journal article" date="2020" name="Stud. Mycol.">
        <title>101 Dothideomycetes genomes: a test case for predicting lifestyles and emergence of pathogens.</title>
        <authorList>
            <person name="Haridas S."/>
            <person name="Albert R."/>
            <person name="Binder M."/>
            <person name="Bloem J."/>
            <person name="Labutti K."/>
            <person name="Salamov A."/>
            <person name="Andreopoulos B."/>
            <person name="Baker S."/>
            <person name="Barry K."/>
            <person name="Bills G."/>
            <person name="Bluhm B."/>
            <person name="Cannon C."/>
            <person name="Castanera R."/>
            <person name="Culley D."/>
            <person name="Daum C."/>
            <person name="Ezra D."/>
            <person name="Gonzalez J."/>
            <person name="Henrissat B."/>
            <person name="Kuo A."/>
            <person name="Liang C."/>
            <person name="Lipzen A."/>
            <person name="Lutzoni F."/>
            <person name="Magnuson J."/>
            <person name="Mondo S."/>
            <person name="Nolan M."/>
            <person name="Ohm R."/>
            <person name="Pangilinan J."/>
            <person name="Park H.-J."/>
            <person name="Ramirez L."/>
            <person name="Alfaro M."/>
            <person name="Sun H."/>
            <person name="Tritt A."/>
            <person name="Yoshinaga Y."/>
            <person name="Zwiers L.-H."/>
            <person name="Turgeon B."/>
            <person name="Goodwin S."/>
            <person name="Spatafora J."/>
            <person name="Crous P."/>
            <person name="Grigoriev I."/>
        </authorList>
    </citation>
    <scope>NUCLEOTIDE SEQUENCE</scope>
    <source>
        <strain evidence="5">CBS 113389</strain>
    </source>
</reference>
<feature type="compositionally biased region" description="Polar residues" evidence="3">
    <location>
        <begin position="1006"/>
        <end position="1017"/>
    </location>
</feature>
<feature type="domain" description="SH3" evidence="4">
    <location>
        <begin position="419"/>
        <end position="480"/>
    </location>
</feature>
<dbReference type="InterPro" id="IPR001452">
    <property type="entry name" value="SH3_domain"/>
</dbReference>
<accession>A0A6A6Q3W9</accession>
<feature type="compositionally biased region" description="Basic and acidic residues" evidence="3">
    <location>
        <begin position="554"/>
        <end position="567"/>
    </location>
</feature>
<feature type="compositionally biased region" description="Polar residues" evidence="3">
    <location>
        <begin position="597"/>
        <end position="606"/>
    </location>
</feature>
<protein>
    <recommendedName>
        <fullName evidence="4">SH3 domain-containing protein</fullName>
    </recommendedName>
</protein>
<feature type="compositionally biased region" description="Low complexity" evidence="3">
    <location>
        <begin position="162"/>
        <end position="178"/>
    </location>
</feature>
<dbReference type="EMBL" id="MU001632">
    <property type="protein sequence ID" value="KAF2486353.1"/>
    <property type="molecule type" value="Genomic_DNA"/>
</dbReference>
<dbReference type="Gene3D" id="2.30.30.40">
    <property type="entry name" value="SH3 Domains"/>
    <property type="match status" value="1"/>
</dbReference>
<dbReference type="GeneID" id="54477566"/>
<evidence type="ECO:0000256" key="3">
    <source>
        <dbReference type="SAM" id="MobiDB-lite"/>
    </source>
</evidence>
<keyword evidence="6" id="KW-1185">Reference proteome</keyword>
<feature type="region of interest" description="Disordered" evidence="3">
    <location>
        <begin position="529"/>
        <end position="790"/>
    </location>
</feature>
<evidence type="ECO:0000259" key="4">
    <source>
        <dbReference type="PROSITE" id="PS50002"/>
    </source>
</evidence>
<dbReference type="RefSeq" id="XP_033592922.1">
    <property type="nucleotide sequence ID" value="XM_033736564.1"/>
</dbReference>
<dbReference type="InterPro" id="IPR053039">
    <property type="entry name" value="Polarity_Bud-Selection_Reg"/>
</dbReference>
<keyword evidence="1 2" id="KW-0728">SH3 domain</keyword>
<feature type="region of interest" description="Disordered" evidence="3">
    <location>
        <begin position="85"/>
        <end position="291"/>
    </location>
</feature>
<dbReference type="FunFam" id="2.30.30.40:FF:000035">
    <property type="entry name" value="SH3 domain containing protein"/>
    <property type="match status" value="1"/>
</dbReference>
<dbReference type="GO" id="GO:0051286">
    <property type="term" value="C:cell tip"/>
    <property type="evidence" value="ECO:0007669"/>
    <property type="project" value="TreeGrafter"/>
</dbReference>
<feature type="compositionally biased region" description="Polar residues" evidence="3">
    <location>
        <begin position="194"/>
        <end position="204"/>
    </location>
</feature>
<feature type="region of interest" description="Disordered" evidence="3">
    <location>
        <begin position="496"/>
        <end position="515"/>
    </location>
</feature>
<evidence type="ECO:0000313" key="6">
    <source>
        <dbReference type="Proteomes" id="UP000799767"/>
    </source>
</evidence>
<gene>
    <name evidence="5" type="ORF">BDY17DRAFT_321156</name>
</gene>
<dbReference type="AlphaFoldDB" id="A0A6A6Q3W9"/>
<dbReference type="PROSITE" id="PS50002">
    <property type="entry name" value="SH3"/>
    <property type="match status" value="1"/>
</dbReference>
<feature type="compositionally biased region" description="Acidic residues" evidence="3">
    <location>
        <begin position="531"/>
        <end position="545"/>
    </location>
</feature>
<dbReference type="OrthoDB" id="196165at2759"/>
<dbReference type="InterPro" id="IPR036028">
    <property type="entry name" value="SH3-like_dom_sf"/>
</dbReference>
<dbReference type="GO" id="GO:0008104">
    <property type="term" value="P:intracellular protein localization"/>
    <property type="evidence" value="ECO:0007669"/>
    <property type="project" value="TreeGrafter"/>
</dbReference>
<feature type="compositionally biased region" description="Basic and acidic residues" evidence="3">
    <location>
        <begin position="242"/>
        <end position="256"/>
    </location>
</feature>
<feature type="compositionally biased region" description="Basic and acidic residues" evidence="3">
    <location>
        <begin position="209"/>
        <end position="235"/>
    </location>
</feature>